<dbReference type="HOGENOM" id="CLU_772222_0_0_1"/>
<feature type="domain" description="C2H2-type" evidence="8">
    <location>
        <begin position="176"/>
        <end position="204"/>
    </location>
</feature>
<comment type="subcellular location">
    <subcellularLocation>
        <location evidence="1">Cell membrane</location>
        <topology evidence="1">Lipid-anchor</topology>
    </subcellularLocation>
</comment>
<reference evidence="9" key="1">
    <citation type="journal article" date="2012" name="Nature">
        <title>The oyster genome reveals stress adaptation and complexity of shell formation.</title>
        <authorList>
            <person name="Zhang G."/>
            <person name="Fang X."/>
            <person name="Guo X."/>
            <person name="Li L."/>
            <person name="Luo R."/>
            <person name="Xu F."/>
            <person name="Yang P."/>
            <person name="Zhang L."/>
            <person name="Wang X."/>
            <person name="Qi H."/>
            <person name="Xiong Z."/>
            <person name="Que H."/>
            <person name="Xie Y."/>
            <person name="Holland P.W."/>
            <person name="Paps J."/>
            <person name="Zhu Y."/>
            <person name="Wu F."/>
            <person name="Chen Y."/>
            <person name="Wang J."/>
            <person name="Peng C."/>
            <person name="Meng J."/>
            <person name="Yang L."/>
            <person name="Liu J."/>
            <person name="Wen B."/>
            <person name="Zhang N."/>
            <person name="Huang Z."/>
            <person name="Zhu Q."/>
            <person name="Feng Y."/>
            <person name="Mount A."/>
            <person name="Hedgecock D."/>
            <person name="Xu Z."/>
            <person name="Liu Y."/>
            <person name="Domazet-Loso T."/>
            <person name="Du Y."/>
            <person name="Sun X."/>
            <person name="Zhang S."/>
            <person name="Liu B."/>
            <person name="Cheng P."/>
            <person name="Jiang X."/>
            <person name="Li J."/>
            <person name="Fan D."/>
            <person name="Wang W."/>
            <person name="Fu W."/>
            <person name="Wang T."/>
            <person name="Wang B."/>
            <person name="Zhang J."/>
            <person name="Peng Z."/>
            <person name="Li Y."/>
            <person name="Li N."/>
            <person name="Wang J."/>
            <person name="Chen M."/>
            <person name="He Y."/>
            <person name="Tan F."/>
            <person name="Song X."/>
            <person name="Zheng Q."/>
            <person name="Huang R."/>
            <person name="Yang H."/>
            <person name="Du X."/>
            <person name="Chen L."/>
            <person name="Yang M."/>
            <person name="Gaffney P.M."/>
            <person name="Wang S."/>
            <person name="Luo L."/>
            <person name="She Z."/>
            <person name="Ming Y."/>
            <person name="Huang W."/>
            <person name="Zhang S."/>
            <person name="Huang B."/>
            <person name="Zhang Y."/>
            <person name="Qu T."/>
            <person name="Ni P."/>
            <person name="Miao G."/>
            <person name="Wang J."/>
            <person name="Wang Q."/>
            <person name="Steinberg C.E."/>
            <person name="Wang H."/>
            <person name="Li N."/>
            <person name="Qian L."/>
            <person name="Zhang G."/>
            <person name="Li Y."/>
            <person name="Yang H."/>
            <person name="Liu X."/>
            <person name="Wang J."/>
            <person name="Yin Y."/>
            <person name="Wang J."/>
        </authorList>
    </citation>
    <scope>NUCLEOTIDE SEQUENCE [LARGE SCALE GENOMIC DNA]</scope>
    <source>
        <strain evidence="9">05x7-T-G4-1.051#20</strain>
    </source>
</reference>
<keyword evidence="4" id="KW-0342">GTP-binding</keyword>
<dbReference type="PANTHER" id="PTHR46149">
    <property type="entry name" value="MIP08469P"/>
    <property type="match status" value="1"/>
</dbReference>
<keyword evidence="4" id="KW-0547">Nucleotide-binding</keyword>
<keyword evidence="3" id="KW-0488">Methylation</keyword>
<feature type="compositionally biased region" description="Basic and acidic residues" evidence="7">
    <location>
        <begin position="301"/>
        <end position="311"/>
    </location>
</feature>
<protein>
    <submittedName>
        <fullName evidence="9">Ras-like protein 3</fullName>
    </submittedName>
</protein>
<name>K1QCC8_MAGGI</name>
<proteinExistence type="predicted"/>
<accession>K1QCC8</accession>
<evidence type="ECO:0000256" key="6">
    <source>
        <dbReference type="ARBA" id="ARBA00023288"/>
    </source>
</evidence>
<evidence type="ECO:0000256" key="4">
    <source>
        <dbReference type="ARBA" id="ARBA00023134"/>
    </source>
</evidence>
<keyword evidence="6" id="KW-0449">Lipoprotein</keyword>
<evidence type="ECO:0000313" key="9">
    <source>
        <dbReference type="EMBL" id="EKC31573.1"/>
    </source>
</evidence>
<keyword evidence="5" id="KW-0472">Membrane</keyword>
<sequence>MAGGGWLPKGCPQCSDGKSKLVEIVDTSGSEEYPAMREMYIQRGNHFVVVYSVDCQKSFAIAQNICNEIMAIKVTERIRENEAVKMIRLKEGFVRIAEAYVELGKKCSTVFQAQKDVAMEIPDVHGKELEEVKYTGMAKTKMTKRSGTRKCPMCSSVFHGDVEFSTHVVECAMKEHSCDFCDFTSQKECNVRRHMKRAHTGLTESPIALGQKLVETDEVPEKAKNTENANNIVSSEDESEDEEWLSQDPGDLLSTETTSSSTTCASDGNKIKETVNKEISDLMVGRVFRKKTTPSLPGKRTSADDVRKPNVDDCQTKKAKIDVSTQTEFRREISVKTVRKYREGEVDIKETTTEQLISV</sequence>
<dbReference type="Pfam" id="PF00071">
    <property type="entry name" value="Ras"/>
    <property type="match status" value="1"/>
</dbReference>
<dbReference type="SMART" id="SM00173">
    <property type="entry name" value="RAS"/>
    <property type="match status" value="1"/>
</dbReference>
<gene>
    <name evidence="9" type="ORF">CGI_10027685</name>
</gene>
<evidence type="ECO:0000259" key="8">
    <source>
        <dbReference type="PROSITE" id="PS50157"/>
    </source>
</evidence>
<evidence type="ECO:0000256" key="1">
    <source>
        <dbReference type="ARBA" id="ARBA00004193"/>
    </source>
</evidence>
<dbReference type="GO" id="GO:0003924">
    <property type="term" value="F:GTPase activity"/>
    <property type="evidence" value="ECO:0007669"/>
    <property type="project" value="InterPro"/>
</dbReference>
<organism evidence="9">
    <name type="scientific">Magallana gigas</name>
    <name type="common">Pacific oyster</name>
    <name type="synonym">Crassostrea gigas</name>
    <dbReference type="NCBI Taxonomy" id="29159"/>
    <lineage>
        <taxon>Eukaryota</taxon>
        <taxon>Metazoa</taxon>
        <taxon>Spiralia</taxon>
        <taxon>Lophotrochozoa</taxon>
        <taxon>Mollusca</taxon>
        <taxon>Bivalvia</taxon>
        <taxon>Autobranchia</taxon>
        <taxon>Pteriomorphia</taxon>
        <taxon>Ostreida</taxon>
        <taxon>Ostreoidea</taxon>
        <taxon>Ostreidae</taxon>
        <taxon>Magallana</taxon>
    </lineage>
</organism>
<dbReference type="SUPFAM" id="SSF52540">
    <property type="entry name" value="P-loop containing nucleoside triphosphate hydrolases"/>
    <property type="match status" value="1"/>
</dbReference>
<dbReference type="Gene3D" id="3.30.160.60">
    <property type="entry name" value="Classic Zinc Finger"/>
    <property type="match status" value="1"/>
</dbReference>
<feature type="compositionally biased region" description="Acidic residues" evidence="7">
    <location>
        <begin position="235"/>
        <end position="245"/>
    </location>
</feature>
<dbReference type="Gene3D" id="3.40.50.300">
    <property type="entry name" value="P-loop containing nucleotide triphosphate hydrolases"/>
    <property type="match status" value="1"/>
</dbReference>
<dbReference type="InParanoid" id="K1QCC8"/>
<dbReference type="InterPro" id="IPR001806">
    <property type="entry name" value="Small_GTPase"/>
</dbReference>
<feature type="region of interest" description="Disordered" evidence="7">
    <location>
        <begin position="290"/>
        <end position="311"/>
    </location>
</feature>
<dbReference type="PROSITE" id="PS51421">
    <property type="entry name" value="RAS"/>
    <property type="match status" value="1"/>
</dbReference>
<dbReference type="GO" id="GO:0005886">
    <property type="term" value="C:plasma membrane"/>
    <property type="evidence" value="ECO:0007669"/>
    <property type="project" value="UniProtKB-SubCell"/>
</dbReference>
<dbReference type="InterPro" id="IPR027417">
    <property type="entry name" value="P-loop_NTPase"/>
</dbReference>
<dbReference type="PANTHER" id="PTHR46149:SF7">
    <property type="entry name" value="GTP-BINDING PROTEIN DI-RAS2"/>
    <property type="match status" value="1"/>
</dbReference>
<dbReference type="GO" id="GO:0005525">
    <property type="term" value="F:GTP binding"/>
    <property type="evidence" value="ECO:0007669"/>
    <property type="project" value="UniProtKB-KW"/>
</dbReference>
<dbReference type="EMBL" id="JH816755">
    <property type="protein sequence ID" value="EKC31573.1"/>
    <property type="molecule type" value="Genomic_DNA"/>
</dbReference>
<evidence type="ECO:0000256" key="2">
    <source>
        <dbReference type="ARBA" id="ARBA00022475"/>
    </source>
</evidence>
<evidence type="ECO:0000256" key="7">
    <source>
        <dbReference type="SAM" id="MobiDB-lite"/>
    </source>
</evidence>
<feature type="compositionally biased region" description="Low complexity" evidence="7">
    <location>
        <begin position="254"/>
        <end position="266"/>
    </location>
</feature>
<dbReference type="PROSITE" id="PS50157">
    <property type="entry name" value="ZINC_FINGER_C2H2_2"/>
    <property type="match status" value="1"/>
</dbReference>
<evidence type="ECO:0000256" key="5">
    <source>
        <dbReference type="ARBA" id="ARBA00023136"/>
    </source>
</evidence>
<keyword evidence="2" id="KW-1003">Cell membrane</keyword>
<dbReference type="InterPro" id="IPR052236">
    <property type="entry name" value="Small_GTPase_RasD"/>
</dbReference>
<evidence type="ECO:0000256" key="3">
    <source>
        <dbReference type="ARBA" id="ARBA00022481"/>
    </source>
</evidence>
<dbReference type="InterPro" id="IPR013087">
    <property type="entry name" value="Znf_C2H2_type"/>
</dbReference>
<feature type="region of interest" description="Disordered" evidence="7">
    <location>
        <begin position="217"/>
        <end position="269"/>
    </location>
</feature>
<dbReference type="AlphaFoldDB" id="K1QCC8"/>